<sequence length="378" mass="41304">MYTCIHTTNCSFVSSGVFGADPDKVSVNEGESITLNSSVIKKQEEIMQWYYEDTRIALINGHAKTSCLYDGEGGRFRGRLVMDYKTGSLMITNIRSEHAGRYEAELIRSDSSGTGEILNTNRKCNSTKKRRKDSKVEIFKTLIVTVAAVPGSGLSAGVVTGIVVGVLLVAIAAVAVGVIYSLHKRSRKSVFGDRDVLSFTKGNSVTLQTGLTKQQYEVIRWYFNAIHIAQFDQDVSESCLYDGEGEIFRDRLEVDYETGSLTITNTTTEHAGHYEADIIRRQHSGSNFSFHISSNCDSTKIIPKKDSFADSTKTFILTVIDNSQSSAVPGSGLSSAAVVGISAAVLLVFAAAVGVIFYRRSIGKCPTDNVVRFCKSMR</sequence>
<dbReference type="InterPro" id="IPR036179">
    <property type="entry name" value="Ig-like_dom_sf"/>
</dbReference>
<keyword evidence="1" id="KW-0472">Membrane</keyword>
<feature type="domain" description="Immunoglobulin" evidence="2">
    <location>
        <begin position="194"/>
        <end position="293"/>
    </location>
</feature>
<dbReference type="OrthoDB" id="8741746at2759"/>
<evidence type="ECO:0000313" key="4">
    <source>
        <dbReference type="Proteomes" id="UP000281406"/>
    </source>
</evidence>
<dbReference type="PANTHER" id="PTHR21063">
    <property type="entry name" value="LFA-3"/>
    <property type="match status" value="1"/>
</dbReference>
<organism evidence="3 4">
    <name type="scientific">Anabarilius grahami</name>
    <name type="common">Kanglang fish</name>
    <name type="synonym">Barilius grahami</name>
    <dbReference type="NCBI Taxonomy" id="495550"/>
    <lineage>
        <taxon>Eukaryota</taxon>
        <taxon>Metazoa</taxon>
        <taxon>Chordata</taxon>
        <taxon>Craniata</taxon>
        <taxon>Vertebrata</taxon>
        <taxon>Euteleostomi</taxon>
        <taxon>Actinopterygii</taxon>
        <taxon>Neopterygii</taxon>
        <taxon>Teleostei</taxon>
        <taxon>Ostariophysi</taxon>
        <taxon>Cypriniformes</taxon>
        <taxon>Xenocyprididae</taxon>
        <taxon>Xenocypridinae</taxon>
        <taxon>Xenocypridinae incertae sedis</taxon>
        <taxon>Anabarilius</taxon>
    </lineage>
</organism>
<dbReference type="PANTHER" id="PTHR21063:SF4">
    <property type="entry name" value="CD48 ANTIGEN-RELATED"/>
    <property type="match status" value="1"/>
</dbReference>
<proteinExistence type="predicted"/>
<gene>
    <name evidence="3" type="ORF">DPX16_0032</name>
</gene>
<dbReference type="AlphaFoldDB" id="A0A3N0XEN9"/>
<comment type="caution">
    <text evidence="3">The sequence shown here is derived from an EMBL/GenBank/DDBJ whole genome shotgun (WGS) entry which is preliminary data.</text>
</comment>
<dbReference type="InterPro" id="IPR003599">
    <property type="entry name" value="Ig_sub"/>
</dbReference>
<feature type="domain" description="Immunoglobulin" evidence="2">
    <location>
        <begin position="22"/>
        <end position="123"/>
    </location>
</feature>
<protein>
    <recommendedName>
        <fullName evidence="2">Immunoglobulin domain-containing protein</fullName>
    </recommendedName>
</protein>
<dbReference type="SUPFAM" id="SSF48726">
    <property type="entry name" value="Immunoglobulin"/>
    <property type="match status" value="2"/>
</dbReference>
<keyword evidence="1" id="KW-1133">Transmembrane helix</keyword>
<name>A0A3N0XEN9_ANAGA</name>
<evidence type="ECO:0000259" key="2">
    <source>
        <dbReference type="SMART" id="SM00409"/>
    </source>
</evidence>
<feature type="transmembrane region" description="Helical" evidence="1">
    <location>
        <begin position="336"/>
        <end position="358"/>
    </location>
</feature>
<dbReference type="Gene3D" id="2.60.40.10">
    <property type="entry name" value="Immunoglobulins"/>
    <property type="match status" value="2"/>
</dbReference>
<keyword evidence="1" id="KW-0812">Transmembrane</keyword>
<accession>A0A3N0XEN9</accession>
<evidence type="ECO:0000256" key="1">
    <source>
        <dbReference type="SAM" id="Phobius"/>
    </source>
</evidence>
<dbReference type="EMBL" id="RJVU01078473">
    <property type="protein sequence ID" value="ROI15803.1"/>
    <property type="molecule type" value="Genomic_DNA"/>
</dbReference>
<dbReference type="Proteomes" id="UP000281406">
    <property type="component" value="Unassembled WGS sequence"/>
</dbReference>
<dbReference type="SMART" id="SM00409">
    <property type="entry name" value="IG"/>
    <property type="match status" value="2"/>
</dbReference>
<reference evidence="3 4" key="1">
    <citation type="submission" date="2018-10" db="EMBL/GenBank/DDBJ databases">
        <title>Genome assembly for a Yunnan-Guizhou Plateau 3E fish, Anabarilius grahami (Regan), and its evolutionary and genetic applications.</title>
        <authorList>
            <person name="Jiang W."/>
        </authorList>
    </citation>
    <scope>NUCLEOTIDE SEQUENCE [LARGE SCALE GENOMIC DNA]</scope>
    <source>
        <strain evidence="3">AG-KIZ</strain>
        <tissue evidence="3">Muscle</tissue>
    </source>
</reference>
<evidence type="ECO:0000313" key="3">
    <source>
        <dbReference type="EMBL" id="ROI15803.1"/>
    </source>
</evidence>
<feature type="transmembrane region" description="Helical" evidence="1">
    <location>
        <begin position="138"/>
        <end position="156"/>
    </location>
</feature>
<feature type="transmembrane region" description="Helical" evidence="1">
    <location>
        <begin position="162"/>
        <end position="182"/>
    </location>
</feature>
<dbReference type="InterPro" id="IPR013783">
    <property type="entry name" value="Ig-like_fold"/>
</dbReference>
<keyword evidence="4" id="KW-1185">Reference proteome</keyword>